<accession>W6XQV8</accession>
<dbReference type="RefSeq" id="XP_007717693.1">
    <property type="nucleotide sequence ID" value="XM_007719503.1"/>
</dbReference>
<keyword evidence="2" id="KW-1185">Reference proteome</keyword>
<evidence type="ECO:0000313" key="2">
    <source>
        <dbReference type="Proteomes" id="UP000053841"/>
    </source>
</evidence>
<dbReference type="KEGG" id="bze:COCCADRAFT_110284"/>
<dbReference type="Proteomes" id="UP000053841">
    <property type="component" value="Unassembled WGS sequence"/>
</dbReference>
<organism evidence="1 2">
    <name type="scientific">Cochliobolus carbonum (strain 26-R-13)</name>
    <name type="common">Maize leaf spot fungus</name>
    <name type="synonym">Bipolaris zeicola</name>
    <dbReference type="NCBI Taxonomy" id="930089"/>
    <lineage>
        <taxon>Eukaryota</taxon>
        <taxon>Fungi</taxon>
        <taxon>Dikarya</taxon>
        <taxon>Ascomycota</taxon>
        <taxon>Pezizomycotina</taxon>
        <taxon>Dothideomycetes</taxon>
        <taxon>Pleosporomycetidae</taxon>
        <taxon>Pleosporales</taxon>
        <taxon>Pleosporineae</taxon>
        <taxon>Pleosporaceae</taxon>
        <taxon>Bipolaris</taxon>
    </lineage>
</organism>
<dbReference type="GeneID" id="19144069"/>
<dbReference type="HOGENOM" id="CLU_2996229_0_0_1"/>
<sequence length="57" mass="6564">MDAANLCSALELCDLFCLQPIANGPWNRAPFKTDGPRPLLWCRHRTLFKFDRHLCCS</sequence>
<dbReference type="EMBL" id="KI964853">
    <property type="protein sequence ID" value="EUC27993.1"/>
    <property type="molecule type" value="Genomic_DNA"/>
</dbReference>
<reference evidence="1 2" key="1">
    <citation type="journal article" date="2013" name="PLoS Genet.">
        <title>Comparative genome structure, secondary metabolite, and effector coding capacity across Cochliobolus pathogens.</title>
        <authorList>
            <person name="Condon B.J."/>
            <person name="Leng Y."/>
            <person name="Wu D."/>
            <person name="Bushley K.E."/>
            <person name="Ohm R.A."/>
            <person name="Otillar R."/>
            <person name="Martin J."/>
            <person name="Schackwitz W."/>
            <person name="Grimwood J."/>
            <person name="MohdZainudin N."/>
            <person name="Xue C."/>
            <person name="Wang R."/>
            <person name="Manning V.A."/>
            <person name="Dhillon B."/>
            <person name="Tu Z.J."/>
            <person name="Steffenson B.J."/>
            <person name="Salamov A."/>
            <person name="Sun H."/>
            <person name="Lowry S."/>
            <person name="LaButti K."/>
            <person name="Han J."/>
            <person name="Copeland A."/>
            <person name="Lindquist E."/>
            <person name="Barry K."/>
            <person name="Schmutz J."/>
            <person name="Baker S.E."/>
            <person name="Ciuffetti L.M."/>
            <person name="Grigoriev I.V."/>
            <person name="Zhong S."/>
            <person name="Turgeon B.G."/>
        </authorList>
    </citation>
    <scope>NUCLEOTIDE SEQUENCE [LARGE SCALE GENOMIC DNA]</scope>
    <source>
        <strain evidence="1 2">26-R-13</strain>
    </source>
</reference>
<gene>
    <name evidence="1" type="ORF">COCCADRAFT_110284</name>
</gene>
<name>W6XQV8_COCC2</name>
<evidence type="ECO:0000313" key="1">
    <source>
        <dbReference type="EMBL" id="EUC27993.1"/>
    </source>
</evidence>
<dbReference type="AlphaFoldDB" id="W6XQV8"/>
<protein>
    <submittedName>
        <fullName evidence="1">Uncharacterized protein</fullName>
    </submittedName>
</protein>
<proteinExistence type="predicted"/>